<evidence type="ECO:0000313" key="6">
    <source>
        <dbReference type="EMBL" id="KAJ4845227.1"/>
    </source>
</evidence>
<protein>
    <recommendedName>
        <fullName evidence="8">Knottin scorpion toxin-like domain-containing protein</fullName>
    </recommendedName>
</protein>
<evidence type="ECO:0000256" key="4">
    <source>
        <dbReference type="ARBA" id="ARBA00022821"/>
    </source>
</evidence>
<sequence>MTINKYHLPKYKKFLSPFVAQMAKISFIHFILIALIFSVACVVPLSYAEEEKDCRELLIYGDCSPRTCPTKCAQKQKNWRGECVPNPAREDFNCYCYWKVPKGNPCHAKFN</sequence>
<evidence type="ECO:0000313" key="7">
    <source>
        <dbReference type="Proteomes" id="UP001141552"/>
    </source>
</evidence>
<dbReference type="Pfam" id="PF07333">
    <property type="entry name" value="SLR1-BP"/>
    <property type="match status" value="1"/>
</dbReference>
<keyword evidence="5" id="KW-1015">Disulfide bond</keyword>
<dbReference type="PANTHER" id="PTHR33830">
    <property type="entry name" value="DEFENSIN-LIKE PROTEIN 184-RELATED"/>
    <property type="match status" value="1"/>
</dbReference>
<dbReference type="Proteomes" id="UP001141552">
    <property type="component" value="Unassembled WGS sequence"/>
</dbReference>
<evidence type="ECO:0000256" key="3">
    <source>
        <dbReference type="ARBA" id="ARBA00022577"/>
    </source>
</evidence>
<keyword evidence="3" id="KW-0295">Fungicide</keyword>
<keyword evidence="2" id="KW-0929">Antimicrobial</keyword>
<gene>
    <name evidence="6" type="ORF">Tsubulata_018271</name>
</gene>
<name>A0A9Q0GAI4_9ROSI</name>
<evidence type="ECO:0008006" key="8">
    <source>
        <dbReference type="Google" id="ProtNLM"/>
    </source>
</evidence>
<dbReference type="GO" id="GO:0031640">
    <property type="term" value="P:killing of cells of another organism"/>
    <property type="evidence" value="ECO:0007669"/>
    <property type="project" value="UniProtKB-KW"/>
</dbReference>
<reference evidence="6" key="2">
    <citation type="journal article" date="2023" name="Plants (Basel)">
        <title>Annotation of the Turnera subulata (Passifloraceae) Draft Genome Reveals the S-Locus Evolved after the Divergence of Turneroideae from Passifloroideae in a Stepwise Manner.</title>
        <authorList>
            <person name="Henning P.M."/>
            <person name="Roalson E.H."/>
            <person name="Mir W."/>
            <person name="McCubbin A.G."/>
            <person name="Shore J.S."/>
        </authorList>
    </citation>
    <scope>NUCLEOTIDE SEQUENCE</scope>
    <source>
        <strain evidence="6">F60SS</strain>
    </source>
</reference>
<dbReference type="EMBL" id="JAKUCV010001739">
    <property type="protein sequence ID" value="KAJ4845227.1"/>
    <property type="molecule type" value="Genomic_DNA"/>
</dbReference>
<proteinExistence type="inferred from homology"/>
<organism evidence="6 7">
    <name type="scientific">Turnera subulata</name>
    <dbReference type="NCBI Taxonomy" id="218843"/>
    <lineage>
        <taxon>Eukaryota</taxon>
        <taxon>Viridiplantae</taxon>
        <taxon>Streptophyta</taxon>
        <taxon>Embryophyta</taxon>
        <taxon>Tracheophyta</taxon>
        <taxon>Spermatophyta</taxon>
        <taxon>Magnoliopsida</taxon>
        <taxon>eudicotyledons</taxon>
        <taxon>Gunneridae</taxon>
        <taxon>Pentapetalae</taxon>
        <taxon>rosids</taxon>
        <taxon>fabids</taxon>
        <taxon>Malpighiales</taxon>
        <taxon>Passifloraceae</taxon>
        <taxon>Turnera</taxon>
    </lineage>
</organism>
<keyword evidence="4" id="KW-0611">Plant defense</keyword>
<evidence type="ECO:0000256" key="5">
    <source>
        <dbReference type="ARBA" id="ARBA00023157"/>
    </source>
</evidence>
<keyword evidence="7" id="KW-1185">Reference proteome</keyword>
<dbReference type="InterPro" id="IPR010851">
    <property type="entry name" value="DEFL"/>
</dbReference>
<dbReference type="PANTHER" id="PTHR33830:SF3">
    <property type="entry name" value="DEFENSIN-LIKE PROTEIN 127-RELATED"/>
    <property type="match status" value="1"/>
</dbReference>
<comment type="similarity">
    <text evidence="1">Belongs to the DEFL family.</text>
</comment>
<evidence type="ECO:0000256" key="1">
    <source>
        <dbReference type="ARBA" id="ARBA00006722"/>
    </source>
</evidence>
<dbReference type="AlphaFoldDB" id="A0A9Q0GAI4"/>
<reference evidence="6" key="1">
    <citation type="submission" date="2022-02" db="EMBL/GenBank/DDBJ databases">
        <authorList>
            <person name="Henning P.M."/>
            <person name="McCubbin A.G."/>
            <person name="Shore J.S."/>
        </authorList>
    </citation>
    <scope>NUCLEOTIDE SEQUENCE</scope>
    <source>
        <strain evidence="6">F60SS</strain>
        <tissue evidence="6">Leaves</tissue>
    </source>
</reference>
<accession>A0A9Q0GAI4</accession>
<dbReference type="GO" id="GO:0050832">
    <property type="term" value="P:defense response to fungus"/>
    <property type="evidence" value="ECO:0007669"/>
    <property type="project" value="UniProtKB-KW"/>
</dbReference>
<comment type="caution">
    <text evidence="6">The sequence shown here is derived from an EMBL/GenBank/DDBJ whole genome shotgun (WGS) entry which is preliminary data.</text>
</comment>
<evidence type="ECO:0000256" key="2">
    <source>
        <dbReference type="ARBA" id="ARBA00022529"/>
    </source>
</evidence>